<accession>A0A1M5I9K9</accession>
<dbReference type="SUPFAM" id="SSF56349">
    <property type="entry name" value="DNA breaking-rejoining enzymes"/>
    <property type="match status" value="1"/>
</dbReference>
<reference evidence="5 6" key="1">
    <citation type="submission" date="2016-11" db="EMBL/GenBank/DDBJ databases">
        <authorList>
            <person name="Jaros S."/>
            <person name="Januszkiewicz K."/>
            <person name="Wedrychowicz H."/>
        </authorList>
    </citation>
    <scope>NUCLEOTIDE SEQUENCE [LARGE SCALE GENOMIC DNA]</scope>
    <source>
        <strain evidence="5 6">DSM 21986</strain>
    </source>
</reference>
<dbReference type="CDD" id="cd01185">
    <property type="entry name" value="INTN1_C_like"/>
    <property type="match status" value="1"/>
</dbReference>
<dbReference type="Gene3D" id="1.10.150.130">
    <property type="match status" value="1"/>
</dbReference>
<dbReference type="Gene3D" id="1.10.443.10">
    <property type="entry name" value="Intergrase catalytic core"/>
    <property type="match status" value="1"/>
</dbReference>
<dbReference type="InterPro" id="IPR011010">
    <property type="entry name" value="DNA_brk_join_enz"/>
</dbReference>
<dbReference type="EMBL" id="FQUS01000022">
    <property type="protein sequence ID" value="SHG24550.1"/>
    <property type="molecule type" value="Genomic_DNA"/>
</dbReference>
<evidence type="ECO:0000256" key="1">
    <source>
        <dbReference type="ARBA" id="ARBA00008857"/>
    </source>
</evidence>
<dbReference type="Proteomes" id="UP000184041">
    <property type="component" value="Unassembled WGS sequence"/>
</dbReference>
<dbReference type="AlphaFoldDB" id="A0A1M5I9K9"/>
<gene>
    <name evidence="5" type="ORF">SAMN05443144_12267</name>
</gene>
<dbReference type="PROSITE" id="PS51898">
    <property type="entry name" value="TYR_RECOMBINASE"/>
    <property type="match status" value="1"/>
</dbReference>
<dbReference type="GO" id="GO:0006310">
    <property type="term" value="P:DNA recombination"/>
    <property type="evidence" value="ECO:0007669"/>
    <property type="project" value="UniProtKB-KW"/>
</dbReference>
<keyword evidence="2" id="KW-0238">DNA-binding</keyword>
<protein>
    <submittedName>
        <fullName evidence="5">Site-specific recombinase XerD</fullName>
    </submittedName>
</protein>
<dbReference type="PANTHER" id="PTHR30349">
    <property type="entry name" value="PHAGE INTEGRASE-RELATED"/>
    <property type="match status" value="1"/>
</dbReference>
<dbReference type="InterPro" id="IPR035386">
    <property type="entry name" value="Arm-DNA-bind_5"/>
</dbReference>
<evidence type="ECO:0000256" key="3">
    <source>
        <dbReference type="ARBA" id="ARBA00023172"/>
    </source>
</evidence>
<organism evidence="5 6">
    <name type="scientific">Fodinibius roseus</name>
    <dbReference type="NCBI Taxonomy" id="1194090"/>
    <lineage>
        <taxon>Bacteria</taxon>
        <taxon>Pseudomonadati</taxon>
        <taxon>Balneolota</taxon>
        <taxon>Balneolia</taxon>
        <taxon>Balneolales</taxon>
        <taxon>Balneolaceae</taxon>
        <taxon>Fodinibius</taxon>
    </lineage>
</organism>
<evidence type="ECO:0000256" key="2">
    <source>
        <dbReference type="ARBA" id="ARBA00023125"/>
    </source>
</evidence>
<dbReference type="InterPro" id="IPR025269">
    <property type="entry name" value="SAM-like_dom"/>
</dbReference>
<dbReference type="Pfam" id="PF17293">
    <property type="entry name" value="Arm-DNA-bind_5"/>
    <property type="match status" value="1"/>
</dbReference>
<dbReference type="InterPro" id="IPR002104">
    <property type="entry name" value="Integrase_catalytic"/>
</dbReference>
<dbReference type="InterPro" id="IPR010998">
    <property type="entry name" value="Integrase_recombinase_N"/>
</dbReference>
<sequence>MYRNISLSFLLRTNKTRKDGTAPIYMRIYLEGQRAELSTGRTIVPKRWDSNKQRVRGTKNDAKAINYHLDTLHTKAMQVHSDLIAEGVKITVKNIKQRLKGNKQEQKKFLDVVAEHVTLVESLVGKDYAKSTYKKYLTIKKHLTKFINFKYGNLDLKITEVDLAFIRELEHYLKTKKKCSHNTTLKYLSHVKKITSWAQEKGWLKQDPFEGYKKKYRKKDPVFLEHGELKKIEEKEFSIDRLERIKDIFLFSCYTGLSFSDAENLSKDHIYEDESGDKWLSTSRTKTKVSANIPLMPKAQAIIKKYEEHPQIEETGRLLPFISNQKTNAYLQEIADLCKINKHLTHHVARHTFATSMLEQGVPAETVQKMMGHKDLRSTMHYAKVTKRKIKQDIKDIKAFSATG</sequence>
<dbReference type="InterPro" id="IPR050090">
    <property type="entry name" value="Tyrosine_recombinase_XerCD"/>
</dbReference>
<feature type="domain" description="Tyr recombinase" evidence="4">
    <location>
        <begin position="219"/>
        <end position="395"/>
    </location>
</feature>
<proteinExistence type="inferred from homology"/>
<evidence type="ECO:0000259" key="4">
    <source>
        <dbReference type="PROSITE" id="PS51898"/>
    </source>
</evidence>
<evidence type="ECO:0000313" key="6">
    <source>
        <dbReference type="Proteomes" id="UP000184041"/>
    </source>
</evidence>
<name>A0A1M5I9K9_9BACT</name>
<dbReference type="Pfam" id="PF00589">
    <property type="entry name" value="Phage_integrase"/>
    <property type="match status" value="1"/>
</dbReference>
<comment type="similarity">
    <text evidence="1">Belongs to the 'phage' integrase family.</text>
</comment>
<dbReference type="PANTHER" id="PTHR30349:SF64">
    <property type="entry name" value="PROPHAGE INTEGRASE INTD-RELATED"/>
    <property type="match status" value="1"/>
</dbReference>
<dbReference type="GO" id="GO:0003677">
    <property type="term" value="F:DNA binding"/>
    <property type="evidence" value="ECO:0007669"/>
    <property type="project" value="UniProtKB-KW"/>
</dbReference>
<dbReference type="Pfam" id="PF13102">
    <property type="entry name" value="Phage_int_SAM_5"/>
    <property type="match status" value="1"/>
</dbReference>
<keyword evidence="6" id="KW-1185">Reference proteome</keyword>
<dbReference type="RefSeq" id="WP_073067353.1">
    <property type="nucleotide sequence ID" value="NZ_FQUS01000022.1"/>
</dbReference>
<dbReference type="InterPro" id="IPR013762">
    <property type="entry name" value="Integrase-like_cat_sf"/>
</dbReference>
<dbReference type="GO" id="GO:0015074">
    <property type="term" value="P:DNA integration"/>
    <property type="evidence" value="ECO:0007669"/>
    <property type="project" value="InterPro"/>
</dbReference>
<dbReference type="STRING" id="1194090.SAMN05443144_12267"/>
<keyword evidence="3" id="KW-0233">DNA recombination</keyword>
<evidence type="ECO:0000313" key="5">
    <source>
        <dbReference type="EMBL" id="SHG24550.1"/>
    </source>
</evidence>